<evidence type="ECO:0000256" key="2">
    <source>
        <dbReference type="SAM" id="Phobius"/>
    </source>
</evidence>
<dbReference type="SUPFAM" id="SSF56219">
    <property type="entry name" value="DNase I-like"/>
    <property type="match status" value="1"/>
</dbReference>
<sequence length="2274" mass="256834">MGHGVLTAYMPPPPNLTFFFDTSFLKFSPWIEAPYKDAAEKTALGGLSLDGFLSECTVGPFSSLWETIYLIFLRCIDNHARLAQWALLTLLDPVSSLENLIYIGYAGDPPSAMRVTRKRRLDRKKQQSDRNVFQCFVFGPKEAGKSGLLNAFLGGASSGPYQPFSDSYNPTIDERYAVNVVDQPGRERSRERVCESDEEESWSQDVNGDSVSHLQSGGRKRSFGIESKTFLVETEKKKGRMQIFIVERKGDVSSWIKLGPASLGPLIEGLLCCSKDMRTGYWEKRWQEKGRFFSLVRGENKGGCFLRLGVTDRAKKRFSIFVPKGRGAKGGWVLLAEALHEMESSPGGQARQEDKDKFWIPMLGKSFAEVVKQKCSTGDEMVRVKVDNRAIRENLEKLNQCLVGCWNPRRGEGEDLRSWGTQMSKVWGLKGNLGLAKLNDGKVLLEFEMVKEAEKALVDGEIEVGGFVMRLEKWSQRTGCVSEEEKEGEAWVRIVGLPISLWNRDILSKIGEGCGGFVDIDEKTERKEELQWARIRVRINGGKSPKMVEICVENLCYSLSLWWETRPTMRVTSTVEKGKSNGADEEVEGVGADGEVEGEFQPREGKRVREVEGGSRLEEQLQTVDGTRRLTHGSGRSTECSRGPGALQLRPKGKGIVQSGPSVMGCVVEPRGSEGLSPSSSSVVSFGQNEKVDSRRIKAWKPTVDISLVADGQRPMREPSDHLVEAQCRGPSLGSPRYECSLFWEKDGLQRLREAESLHTEQTKTDLALVEEAKRYVQFDCLIPEPPLSPSFLFGRTPVGEFCDLSGHGKKCDEDENPLQMITGLESPSRETGECWDLVEVSKSSTVDIGKDLGSDQIVPRINKAGGELSWENSDLAKFSNFLGFSTEGLEKDIMEFLVKIRKRRERVHSKNILEKSKFERELKRLECSINYEGGKKQNGGGQETKIQTLSEGVVRSLGSGMWSKWVALDAMGTAGGILVCWDKRSLEMMETEVGKFSVSCRMRNVENGMTWIFTGVYGPFPKEDRDCPWEELGAIRGLWEEPWCIGGDFNVILSQRERSRQGRLSGAMRSFAQTVDDLELIDLPMQGGIATWSGGRNNQSWARLDRFLVTQQWLDMFSGVAQCRMHRPTSDHFPILLMGGGLRRGPTPFRFENMWLKMDDFKGLLRGWWQGIEARGRASFRLAYKMKVVKQNIKVWNREVFGRVEVNKNSALQQLEYWDGVESERSLSMAEAEQKKEAKDAFHKWVLMEEIHWRQKSRELWLKEGDRNTGYFHRMANAHRRNNSLDRITINGETLTEDQEVREGIVNAFQNLLSEEPGWRADIEGLQLKHLNSREAENLEVPFSEEEIHFALMEMRGDKAPGPDGFTVAFWQDCWDLVKEEVMDLFKEFFEYGSFAKSLNTTFLVLIPKKGGADDLGDFRPISLLGSLYKLLAKVLANRLKKVLDRVVSVDQNAFVRGRQILDASLVANEVIDYWYKRKEKGLICKLDIEKAYDSINWNFLMKVLRKMGFGSRWMDWMRWCISTAKFSILINGVPAGFFSNSKGLRQGDPLSPYLFVLGMEVLSTMIRRAGEGGFISGCRMRGRGGEELTVSHLLFADDTLIFCKARREQLTNLSWILAWFEAASGLRINLAKSVLIPVGEVDEMEELAAELGCKLGALPTVYLGLPLGANHKTSSSWDGVEERMRIRLAQWKGQYISKGGRITLIKSTLASIPIYLLSLIHIPKAVAKRIEKIQRDFLWGGGSLEGKVHLINWQVVCSPKEEGGLGIRKIDLLNKTLLGKWVWRYAYEKDNLWKKAIGVKYGQEGCGWRTKDVCGPYGVGMWKEIMKEADWCWESMDLKVGKGNRVLFWMDKWCGNEALSQTFPQLFTLAGHKNAKVCEVWDSSLGQGGWNLSLARDFNDWEIDQIGEMLNLLKDFRISQEEDSVRWKREGNGVFGAKGAYKSLSGYSIGAFPNRRIWMDKVPTKVSFFAWEAAWGKILTLDKLQRRGWQFPNRCYLCGCEEENANHILLHCTVVKTIWEITLVIFGVQWVFPESVIEVLLSWRAEVGLSSLMKSFVLLPCLQGSKKTLVLREIAEDGVRKLLSKRDSLAACDIALFVYDSSKVDALYFSSSDESSWKRATELLVEVASHGENTSYEVPCLIVAAKDDLDPYPMAIHDSTRVFTFFSIDYTGHRIKSFVLQILVLQLTQDMGIEPPIPISAKLGDFNTIFRRIIAAAEHPHLSIPETEAGRSRKQYSRLINRSLMVVSVGAAFAIVGLAAYRVYAARKSTSS</sequence>
<reference evidence="4 5" key="1">
    <citation type="journal article" date="2018" name="PLoS Genet.">
        <title>Population sequencing reveals clonal diversity and ancestral inbreeding in the grapevine cultivar Chardonnay.</title>
        <authorList>
            <person name="Roach M.J."/>
            <person name="Johnson D.L."/>
            <person name="Bohlmann J."/>
            <person name="van Vuuren H.J."/>
            <person name="Jones S.J."/>
            <person name="Pretorius I.S."/>
            <person name="Schmidt S.A."/>
            <person name="Borneman A.R."/>
        </authorList>
    </citation>
    <scope>NUCLEOTIDE SEQUENCE [LARGE SCALE GENOMIC DNA]</scope>
    <source>
        <strain evidence="5">cv. Chardonnay</strain>
        <tissue evidence="4">Leaf</tissue>
    </source>
</reference>
<evidence type="ECO:0000259" key="3">
    <source>
        <dbReference type="PROSITE" id="PS50878"/>
    </source>
</evidence>
<dbReference type="EMBL" id="QGNW01000010">
    <property type="protein sequence ID" value="RVX18693.1"/>
    <property type="molecule type" value="Genomic_DNA"/>
</dbReference>
<feature type="domain" description="Reverse transcriptase" evidence="3">
    <location>
        <begin position="1389"/>
        <end position="1669"/>
    </location>
</feature>
<dbReference type="InterPro" id="IPR000477">
    <property type="entry name" value="RT_dom"/>
</dbReference>
<protein>
    <submittedName>
        <fullName evidence="4">Mitochondrial Rho GTPase 1</fullName>
    </submittedName>
</protein>
<dbReference type="Pfam" id="PF00078">
    <property type="entry name" value="RVT_1"/>
    <property type="match status" value="1"/>
</dbReference>
<evidence type="ECO:0000313" key="4">
    <source>
        <dbReference type="EMBL" id="RVX18693.1"/>
    </source>
</evidence>
<dbReference type="Proteomes" id="UP000288805">
    <property type="component" value="Unassembled WGS sequence"/>
</dbReference>
<feature type="region of interest" description="Disordered" evidence="1">
    <location>
        <begin position="187"/>
        <end position="218"/>
    </location>
</feature>
<gene>
    <name evidence="4" type="primary">MIRO1_4</name>
    <name evidence="4" type="ORF">CK203_007094</name>
</gene>
<dbReference type="InterPro" id="IPR027417">
    <property type="entry name" value="P-loop_NTPase"/>
</dbReference>
<dbReference type="InterPro" id="IPR043502">
    <property type="entry name" value="DNA/RNA_pol_sf"/>
</dbReference>
<comment type="caution">
    <text evidence="4">The sequence shown here is derived from an EMBL/GenBank/DDBJ whole genome shotgun (WGS) entry which is preliminary data.</text>
</comment>
<organism evidence="4 5">
    <name type="scientific">Vitis vinifera</name>
    <name type="common">Grape</name>
    <dbReference type="NCBI Taxonomy" id="29760"/>
    <lineage>
        <taxon>Eukaryota</taxon>
        <taxon>Viridiplantae</taxon>
        <taxon>Streptophyta</taxon>
        <taxon>Embryophyta</taxon>
        <taxon>Tracheophyta</taxon>
        <taxon>Spermatophyta</taxon>
        <taxon>Magnoliopsida</taxon>
        <taxon>eudicotyledons</taxon>
        <taxon>Gunneridae</taxon>
        <taxon>Pentapetalae</taxon>
        <taxon>rosids</taxon>
        <taxon>Vitales</taxon>
        <taxon>Vitaceae</taxon>
        <taxon>Viteae</taxon>
        <taxon>Vitis</taxon>
    </lineage>
</organism>
<dbReference type="Pfam" id="PF14111">
    <property type="entry name" value="DUF4283"/>
    <property type="match status" value="1"/>
</dbReference>
<dbReference type="Gene3D" id="3.40.50.300">
    <property type="entry name" value="P-loop containing nucleotide triphosphate hydrolases"/>
    <property type="match status" value="1"/>
</dbReference>
<dbReference type="PANTHER" id="PTHR33116">
    <property type="entry name" value="REVERSE TRANSCRIPTASE ZINC-BINDING DOMAIN-CONTAINING PROTEIN-RELATED-RELATED"/>
    <property type="match status" value="1"/>
</dbReference>
<feature type="compositionally biased region" description="Polar residues" evidence="1">
    <location>
        <begin position="203"/>
        <end position="215"/>
    </location>
</feature>
<accession>A0A438KBV5</accession>
<keyword evidence="2" id="KW-0472">Membrane</keyword>
<evidence type="ECO:0000313" key="5">
    <source>
        <dbReference type="Proteomes" id="UP000288805"/>
    </source>
</evidence>
<dbReference type="InterPro" id="IPR013566">
    <property type="entry name" value="EF_hand_assoc_1"/>
</dbReference>
<dbReference type="Pfam" id="PF08355">
    <property type="entry name" value="EF_assoc_1"/>
    <property type="match status" value="1"/>
</dbReference>
<dbReference type="Gene3D" id="1.10.238.10">
    <property type="entry name" value="EF-hand"/>
    <property type="match status" value="1"/>
</dbReference>
<evidence type="ECO:0000256" key="1">
    <source>
        <dbReference type="SAM" id="MobiDB-lite"/>
    </source>
</evidence>
<dbReference type="InterPro" id="IPR036691">
    <property type="entry name" value="Endo/exonu/phosph_ase_sf"/>
</dbReference>
<dbReference type="InterPro" id="IPR025558">
    <property type="entry name" value="DUF4283"/>
</dbReference>
<dbReference type="Gene3D" id="3.60.10.10">
    <property type="entry name" value="Endonuclease/exonuclease/phosphatase"/>
    <property type="match status" value="1"/>
</dbReference>
<dbReference type="SUPFAM" id="SSF52540">
    <property type="entry name" value="P-loop containing nucleoside triphosphate hydrolases"/>
    <property type="match status" value="2"/>
</dbReference>
<name>A0A438KBV5_VITVI</name>
<keyword evidence="2" id="KW-1133">Transmembrane helix</keyword>
<dbReference type="InterPro" id="IPR026960">
    <property type="entry name" value="RVT-Znf"/>
</dbReference>
<feature type="transmembrane region" description="Helical" evidence="2">
    <location>
        <begin position="2246"/>
        <end position="2266"/>
    </location>
</feature>
<dbReference type="PROSITE" id="PS50878">
    <property type="entry name" value="RT_POL"/>
    <property type="match status" value="1"/>
</dbReference>
<proteinExistence type="predicted"/>
<dbReference type="PANTHER" id="PTHR33116:SF78">
    <property type="entry name" value="OS12G0587133 PROTEIN"/>
    <property type="match status" value="1"/>
</dbReference>
<keyword evidence="2" id="KW-0812">Transmembrane</keyword>
<dbReference type="SUPFAM" id="SSF56672">
    <property type="entry name" value="DNA/RNA polymerases"/>
    <property type="match status" value="1"/>
</dbReference>
<dbReference type="CDD" id="cd01650">
    <property type="entry name" value="RT_nLTR_like"/>
    <property type="match status" value="1"/>
</dbReference>
<dbReference type="Pfam" id="PF13966">
    <property type="entry name" value="zf-RVT"/>
    <property type="match status" value="1"/>
</dbReference>